<dbReference type="InterPro" id="IPR036047">
    <property type="entry name" value="F-box-like_dom_sf"/>
</dbReference>
<comment type="caution">
    <text evidence="3">The sequence shown here is derived from an EMBL/GenBank/DDBJ whole genome shotgun (WGS) entry which is preliminary data.</text>
</comment>
<accession>A0A068RV49</accession>
<name>A0A068RV49_9FUNG</name>
<sequence length="756" mass="87223">MDSLPDELLHRIFSFLVTDAHHLLQLQAVCRRFCRIAQDSHLWYHTFQSNYPTWSQQIPCNSQQLPLIDWKDFMLHITRQNTTAAKSLSFEMVPDEEEYHQYLSLQQQQQHSQAGRLPQKRKLMMGDEYPRPSCSTPSHPKNAYRKLPPSLSSPLNPTITTWPSSSSSSSFPADMDYPPPFRIQDPLVVDVDKETKQGIVATGKHRRIGHDRAEHKFLFWEYPSWRLIREFDLHFGPLDTSCQITGIQTVRMAHEKVRLFSLAVGQPLLSPEMTEDDSDDRVDQWRTILVYRLYDNGTTQCLAHLALDGQLLGRDVFFFSETSWGRPNEPVKDWIHMTTMGYRHHHHHHQHQHTTIPDAYDPDYTVFMLVMGPDFPSISGCGRLIRFDIRGERHTVDPATEPVIWEPSVRLFRPLYPRYMIQRTNEPCPPSSAVVLTRINMGHKVSCMIFFRHPPELNHLICTGSYDTNELTLYDWRFGVKVGTLQWNSSSQNNNNNGNANTTTATTTMEDEDEDEIVQPWGFESTIVLPPYWSNHEQHPCTSTDFVERGLRLIAVGDNRNDKLEVKIWDIAYLLETVWRPLQQRRQRQEQHQHDDDDDDEEGEDNDEIMEDYTHVFPWWKLGTPQLKRLGLKSIRNDNSNLPYTPRKGSSIILEHTFERDEQGDEDDEGGGGGGMPIKFIAYNVLRTSLFLLTEEGKIMVMDIETGRIMGSKENVAAIPGMIGPQRQVRGIDVNVVGGREIVVTSRQGLLRGVMA</sequence>
<feature type="region of interest" description="Disordered" evidence="1">
    <location>
        <begin position="586"/>
        <end position="605"/>
    </location>
</feature>
<feature type="domain" description="F-box" evidence="2">
    <location>
        <begin position="1"/>
        <end position="46"/>
    </location>
</feature>
<reference evidence="3" key="1">
    <citation type="submission" date="2013-08" db="EMBL/GenBank/DDBJ databases">
        <title>Gene expansion shapes genome architecture in the human pathogen Lichtheimia corymbifera: an evolutionary genomics analysis in the ancient terrestrial Mucorales (Mucoromycotina).</title>
        <authorList>
            <person name="Schwartze V.U."/>
            <person name="Winter S."/>
            <person name="Shelest E."/>
            <person name="Marcet-Houben M."/>
            <person name="Horn F."/>
            <person name="Wehner S."/>
            <person name="Hoffmann K."/>
            <person name="Riege K."/>
            <person name="Sammeth M."/>
            <person name="Nowrousian M."/>
            <person name="Valiante V."/>
            <person name="Linde J."/>
            <person name="Jacobsen I.D."/>
            <person name="Marz M."/>
            <person name="Brakhage A.A."/>
            <person name="Gabaldon T."/>
            <person name="Bocker S."/>
            <person name="Voigt K."/>
        </authorList>
    </citation>
    <scope>NUCLEOTIDE SEQUENCE [LARGE SCALE GENOMIC DNA]</scope>
    <source>
        <strain evidence="3">FSU 9682</strain>
    </source>
</reference>
<evidence type="ECO:0000313" key="4">
    <source>
        <dbReference type="Proteomes" id="UP000027586"/>
    </source>
</evidence>
<dbReference type="AlphaFoldDB" id="A0A068RV49"/>
<gene>
    <name evidence="3" type="ORF">LCOR_04913.1</name>
</gene>
<protein>
    <recommendedName>
        <fullName evidence="2">F-box domain-containing protein</fullName>
    </recommendedName>
</protein>
<dbReference type="EMBL" id="CBTN010000018">
    <property type="protein sequence ID" value="CDH53575.1"/>
    <property type="molecule type" value="Genomic_DNA"/>
</dbReference>
<dbReference type="VEuPathDB" id="FungiDB:LCOR_04913.1"/>
<evidence type="ECO:0000256" key="1">
    <source>
        <dbReference type="SAM" id="MobiDB-lite"/>
    </source>
</evidence>
<dbReference type="InterPro" id="IPR001810">
    <property type="entry name" value="F-box_dom"/>
</dbReference>
<dbReference type="OrthoDB" id="3219396at2759"/>
<dbReference type="Pfam" id="PF12937">
    <property type="entry name" value="F-box-like"/>
    <property type="match status" value="1"/>
</dbReference>
<dbReference type="SMART" id="SM00256">
    <property type="entry name" value="FBOX"/>
    <property type="match status" value="1"/>
</dbReference>
<feature type="region of interest" description="Disordered" evidence="1">
    <location>
        <begin position="126"/>
        <end position="146"/>
    </location>
</feature>
<dbReference type="SUPFAM" id="SSF81383">
    <property type="entry name" value="F-box domain"/>
    <property type="match status" value="1"/>
</dbReference>
<dbReference type="Gene3D" id="1.20.1280.50">
    <property type="match status" value="1"/>
</dbReference>
<dbReference type="STRING" id="1263082.A0A068RV49"/>
<feature type="compositionally biased region" description="Acidic residues" evidence="1">
    <location>
        <begin position="596"/>
        <end position="605"/>
    </location>
</feature>
<evidence type="ECO:0000259" key="2">
    <source>
        <dbReference type="PROSITE" id="PS50181"/>
    </source>
</evidence>
<dbReference type="PROSITE" id="PS50181">
    <property type="entry name" value="FBOX"/>
    <property type="match status" value="1"/>
</dbReference>
<keyword evidence="4" id="KW-1185">Reference proteome</keyword>
<dbReference type="Proteomes" id="UP000027586">
    <property type="component" value="Unassembled WGS sequence"/>
</dbReference>
<evidence type="ECO:0000313" key="3">
    <source>
        <dbReference type="EMBL" id="CDH53575.1"/>
    </source>
</evidence>
<proteinExistence type="predicted"/>
<organism evidence="3 4">
    <name type="scientific">Lichtheimia corymbifera JMRC:FSU:9682</name>
    <dbReference type="NCBI Taxonomy" id="1263082"/>
    <lineage>
        <taxon>Eukaryota</taxon>
        <taxon>Fungi</taxon>
        <taxon>Fungi incertae sedis</taxon>
        <taxon>Mucoromycota</taxon>
        <taxon>Mucoromycotina</taxon>
        <taxon>Mucoromycetes</taxon>
        <taxon>Mucorales</taxon>
        <taxon>Lichtheimiaceae</taxon>
        <taxon>Lichtheimia</taxon>
    </lineage>
</organism>
<dbReference type="SUPFAM" id="SSF50978">
    <property type="entry name" value="WD40 repeat-like"/>
    <property type="match status" value="1"/>
</dbReference>
<dbReference type="InterPro" id="IPR036322">
    <property type="entry name" value="WD40_repeat_dom_sf"/>
</dbReference>